<evidence type="ECO:0000256" key="1">
    <source>
        <dbReference type="ARBA" id="ARBA00022737"/>
    </source>
</evidence>
<dbReference type="Pfam" id="PF00514">
    <property type="entry name" value="Arm"/>
    <property type="match status" value="2"/>
</dbReference>
<feature type="repeat" description="ARM" evidence="4">
    <location>
        <begin position="182"/>
        <end position="217"/>
    </location>
</feature>
<dbReference type="PANTHER" id="PTHR24161">
    <property type="entry name" value="ANK_REP_REGION DOMAIN-CONTAINING PROTEIN-RELATED"/>
    <property type="match status" value="1"/>
</dbReference>
<dbReference type="PROSITE" id="PS50176">
    <property type="entry name" value="ARM_REPEAT"/>
    <property type="match status" value="1"/>
</dbReference>
<dbReference type="InterPro" id="IPR002110">
    <property type="entry name" value="Ankyrin_rpt"/>
</dbReference>
<feature type="repeat" description="ANK" evidence="3">
    <location>
        <begin position="572"/>
        <end position="604"/>
    </location>
</feature>
<name>A0AAV8V1U7_9RHOD</name>
<evidence type="ECO:0000313" key="8">
    <source>
        <dbReference type="Proteomes" id="UP001157974"/>
    </source>
</evidence>
<dbReference type="Gene3D" id="1.25.40.20">
    <property type="entry name" value="Ankyrin repeat-containing domain"/>
    <property type="match status" value="3"/>
</dbReference>
<keyword evidence="8" id="KW-1185">Reference proteome</keyword>
<feature type="compositionally biased region" description="Acidic residues" evidence="6">
    <location>
        <begin position="346"/>
        <end position="356"/>
    </location>
</feature>
<dbReference type="Proteomes" id="UP001157974">
    <property type="component" value="Unassembled WGS sequence"/>
</dbReference>
<dbReference type="PANTHER" id="PTHR24161:SF122">
    <property type="match status" value="1"/>
</dbReference>
<dbReference type="InterPro" id="IPR016024">
    <property type="entry name" value="ARM-type_fold"/>
</dbReference>
<feature type="compositionally biased region" description="Basic and acidic residues" evidence="6">
    <location>
        <begin position="380"/>
        <end position="399"/>
    </location>
</feature>
<feature type="repeat" description="ANK" evidence="3">
    <location>
        <begin position="605"/>
        <end position="637"/>
    </location>
</feature>
<feature type="repeat" description="ANK" evidence="3">
    <location>
        <begin position="638"/>
        <end position="670"/>
    </location>
</feature>
<evidence type="ECO:0000256" key="4">
    <source>
        <dbReference type="PROSITE-ProRule" id="PRU00259"/>
    </source>
</evidence>
<dbReference type="PROSITE" id="PS50297">
    <property type="entry name" value="ANK_REP_REGION"/>
    <property type="match status" value="5"/>
</dbReference>
<keyword evidence="2 3" id="KW-0040">ANK repeat</keyword>
<evidence type="ECO:0000256" key="2">
    <source>
        <dbReference type="ARBA" id="ARBA00023043"/>
    </source>
</evidence>
<feature type="compositionally biased region" description="Low complexity" evidence="6">
    <location>
        <begin position="331"/>
        <end position="345"/>
    </location>
</feature>
<feature type="repeat" description="ANK" evidence="3">
    <location>
        <begin position="714"/>
        <end position="746"/>
    </location>
</feature>
<proteinExistence type="predicted"/>
<feature type="region of interest" description="Disordered" evidence="6">
    <location>
        <begin position="331"/>
        <end position="356"/>
    </location>
</feature>
<dbReference type="Pfam" id="PF00023">
    <property type="entry name" value="Ank"/>
    <property type="match status" value="1"/>
</dbReference>
<feature type="compositionally biased region" description="Acidic residues" evidence="6">
    <location>
        <begin position="1379"/>
        <end position="1394"/>
    </location>
</feature>
<dbReference type="InterPro" id="IPR036770">
    <property type="entry name" value="Ankyrin_rpt-contain_sf"/>
</dbReference>
<dbReference type="PROSITE" id="PS50088">
    <property type="entry name" value="ANK_REPEAT"/>
    <property type="match status" value="5"/>
</dbReference>
<gene>
    <name evidence="7" type="ORF">NDN08_007456</name>
</gene>
<dbReference type="SUPFAM" id="SSF48403">
    <property type="entry name" value="Ankyrin repeat"/>
    <property type="match status" value="1"/>
</dbReference>
<feature type="coiled-coil region" evidence="5">
    <location>
        <begin position="1074"/>
        <end position="1112"/>
    </location>
</feature>
<evidence type="ECO:0000256" key="5">
    <source>
        <dbReference type="SAM" id="Coils"/>
    </source>
</evidence>
<evidence type="ECO:0000256" key="6">
    <source>
        <dbReference type="SAM" id="MobiDB-lite"/>
    </source>
</evidence>
<reference evidence="7 8" key="1">
    <citation type="journal article" date="2023" name="Nat. Commun.">
        <title>Origin of minicircular mitochondrial genomes in red algae.</title>
        <authorList>
            <person name="Lee Y."/>
            <person name="Cho C.H."/>
            <person name="Lee Y.M."/>
            <person name="Park S.I."/>
            <person name="Yang J.H."/>
            <person name="West J.A."/>
            <person name="Bhattacharya D."/>
            <person name="Yoon H.S."/>
        </authorList>
    </citation>
    <scope>NUCLEOTIDE SEQUENCE [LARGE SCALE GENOMIC DNA]</scope>
    <source>
        <strain evidence="7 8">CCMP1338</strain>
        <tissue evidence="7">Whole cell</tissue>
    </source>
</reference>
<feature type="region of interest" description="Disordered" evidence="6">
    <location>
        <begin position="1375"/>
        <end position="1394"/>
    </location>
</feature>
<protein>
    <submittedName>
        <fullName evidence="7">Uncharacterized protein</fullName>
    </submittedName>
</protein>
<comment type="caution">
    <text evidence="7">The sequence shown here is derived from an EMBL/GenBank/DDBJ whole genome shotgun (WGS) entry which is preliminary data.</text>
</comment>
<feature type="coiled-coil region" evidence="5">
    <location>
        <begin position="945"/>
        <end position="972"/>
    </location>
</feature>
<dbReference type="InterPro" id="IPR000225">
    <property type="entry name" value="Armadillo"/>
</dbReference>
<organism evidence="7 8">
    <name type="scientific">Rhodosorus marinus</name>
    <dbReference type="NCBI Taxonomy" id="101924"/>
    <lineage>
        <taxon>Eukaryota</taxon>
        <taxon>Rhodophyta</taxon>
        <taxon>Stylonematophyceae</taxon>
        <taxon>Stylonematales</taxon>
        <taxon>Stylonemataceae</taxon>
        <taxon>Rhodosorus</taxon>
    </lineage>
</organism>
<dbReference type="SMART" id="SM00248">
    <property type="entry name" value="ANK"/>
    <property type="match status" value="10"/>
</dbReference>
<feature type="region of interest" description="Disordered" evidence="6">
    <location>
        <begin position="379"/>
        <end position="399"/>
    </location>
</feature>
<keyword evidence="1" id="KW-0677">Repeat</keyword>
<feature type="repeat" description="ANK" evidence="3">
    <location>
        <begin position="539"/>
        <end position="571"/>
    </location>
</feature>
<dbReference type="Pfam" id="PF12796">
    <property type="entry name" value="Ank_2"/>
    <property type="match status" value="3"/>
</dbReference>
<accession>A0AAV8V1U7</accession>
<dbReference type="SUPFAM" id="SSF48371">
    <property type="entry name" value="ARM repeat"/>
    <property type="match status" value="1"/>
</dbReference>
<keyword evidence="5" id="KW-0175">Coiled coil</keyword>
<evidence type="ECO:0000256" key="3">
    <source>
        <dbReference type="PROSITE-ProRule" id="PRU00023"/>
    </source>
</evidence>
<dbReference type="InterPro" id="IPR011989">
    <property type="entry name" value="ARM-like"/>
</dbReference>
<dbReference type="Gene3D" id="1.25.10.10">
    <property type="entry name" value="Leucine-rich Repeat Variant"/>
    <property type="match status" value="1"/>
</dbReference>
<evidence type="ECO:0000313" key="7">
    <source>
        <dbReference type="EMBL" id="KAJ8907342.1"/>
    </source>
</evidence>
<dbReference type="SMART" id="SM00185">
    <property type="entry name" value="ARM"/>
    <property type="match status" value="4"/>
</dbReference>
<feature type="coiled-coil region" evidence="5">
    <location>
        <begin position="1177"/>
        <end position="1204"/>
    </location>
</feature>
<dbReference type="EMBL" id="JAMWBK010000002">
    <property type="protein sequence ID" value="KAJ8907342.1"/>
    <property type="molecule type" value="Genomic_DNA"/>
</dbReference>
<sequence>MRQQASKSSDVSSAEEKVSVAEAAAAVAHAASVPGVPLQQVRAKAKALASLLDEHKDEQILKESCLDLCQLFGEGIQNDRIQSILEAAVVPKLVHLLEPVEKRNGVFEFRVPVSVQSAALQVIGNIACGDDRQTQVIIDCNVLPSLRALLTCDERSIRKECCWIISNISESAHQVQDVIDAGILPYLLRLLESQDAACREDATWVLYNVTANRDEKQIDYLAEQGCVRALCSLLSCTKELDVNWKGCGTIAEVALKGLRNVLAVGEFVAHQTGRRLNKYAAVVVNSYGVERVEALTHNSNFDIRMRARALLTSFFGAESIESELGQHHILSISSPSGESSSSADTDLGEEDEEDDDDSLFDLNISAVEKCSCSACSDLSKLPDKRSPKNPREESGKDASDLDMCECCGANDIVGKTRTVLSIKTGRAVRLGHRHCLAVLLSRMTWSQRVSAIQAPSGVYSNLLPPEAALTSSLPAFVLAAQGGKADCLELIVRRCQPDLDMVYGKKRLTALAWAAHKGNLRCCKILRENGASVNTKCADLVTALHLAASTGSVAVCKFLIDQGCLIDVPSSKRQTPLCLASQRGHANVVRLLLREGARTMHEDEQKLTPLHLAALNGHDAVVSVLIDAGADANAENVTGTTPICYAVQRRHARCVRLLIHGGAKLSVPGSSPLLFIAADEGDVECVKALLDANTELTCRANIKVLINKDYEMMDSLSPLHLAASKGHDGVVELLLERGVDVDERSSKGWSALDFAVLNGHVTSASALIFYGAIVDEGPKVIGRGSWTLVQHAAHSGNKEIVRLLIQRLQEQKVQGLQGVLNGVAGDVSYSVESIATSYTVESKRRTRELRDDDRDSHRSRDLKKWELEANEAKERLEEAMKHRSISKMKEAIAFANKVLLHMAAGAGAVDDDLQSPADSSVQHALQTISVSLSNELEKNRRVLAEEQLLERKKKEKRDADAANLRRENARKLIRDALDLVKGGSDPRILQRSMKKAHNVLDESDECIRLAKELLLRISRSQEIDRKLSTALAESQLDQIVEAVSDLENETLWHEEEESTRALSKALNGEYKSRITDAKERATILRNEIEAAKAAEEQQRRAEREVLARLEKASKTGSPADIERCLLELVDFSSKNTEVRASVNGIKKSFQKLVKNERKKLRQACATEDRETIKNAHQQALEMNLRALKSDVAAAETALLRLEERELVLSEMESAVDAHDLTALQRIKVRLEELGMLDDAERVLEDMRGGESTWPDGRRLLDLIKRGRQFDSSAELVADAEKLARELGAAGADLIGSAVSTEEPRSIASAIEAYSKAFNVGEITEASKQLFDLGRGIIALEDAKSSLARIQLEEQAKELAEAEAQAAAMKAAIEARNRDEVEEDTQDAPSEEQGEVPLEDNQNVFEDGISDNNSSETAVCTHYYLWKGGTLVACSRCGNERNSTNLEWLARVKKRTLKGMDMDDSAIREGTKGTHEIEYPVHNGYFPASHLADLGLREHKLPPFEVPAKVVRERPLISASGPEPAVEVNPLRTAPVMEDSTADISEEFAMQNFGFDIDAIIDDS</sequence>
<dbReference type="PRINTS" id="PR01415">
    <property type="entry name" value="ANKYRIN"/>
</dbReference>